<accession>A0A1H3J312</accession>
<keyword evidence="3" id="KW-0808">Transferase</keyword>
<sequence length="360" mass="38131">MRGIHVFAESNKTGRRDSLSKGIAVLETDILTWSRTVFDDALRAAVRSLPPSFARVAGYHFGWLDAAGSPAEANQGRAIRPTLALLSAEAVRGVADDAIPAAVAVELVHNFSLLHDDVLDGDETRRHRPTAWTVFGTGPAILTGDALLTLAFDVLATGGGPLAMPAMRELGAAVLQLQEGQNADVSFERRADVDLHECVSMSNGKTGALLGCACAIGAHFGGGTADQVSHLRQFGERLGLAFQLVDDMLGIWGDPEITGKPVFSDLLAHKKSLPVVVALNSGTSAGRQLAELYCRDESLSDADLAFAADLVDLAGGRTWARIQADQQLARAMHHLSAVDAESHAATELAALARLATFRDR</sequence>
<dbReference type="InterPro" id="IPR033749">
    <property type="entry name" value="Polyprenyl_synt_CS"/>
</dbReference>
<dbReference type="GO" id="GO:0046872">
    <property type="term" value="F:metal ion binding"/>
    <property type="evidence" value="ECO:0007669"/>
    <property type="project" value="UniProtKB-KW"/>
</dbReference>
<dbReference type="CDD" id="cd00685">
    <property type="entry name" value="Trans_IPPS_HT"/>
    <property type="match status" value="1"/>
</dbReference>
<dbReference type="STRING" id="589385.SAMN05421504_105230"/>
<evidence type="ECO:0000313" key="4">
    <source>
        <dbReference type="EMBL" id="SDY34383.1"/>
    </source>
</evidence>
<dbReference type="SUPFAM" id="SSF48576">
    <property type="entry name" value="Terpenoid synthases"/>
    <property type="match status" value="1"/>
</dbReference>
<dbReference type="Proteomes" id="UP000199515">
    <property type="component" value="Unassembled WGS sequence"/>
</dbReference>
<comment type="similarity">
    <text evidence="3">Belongs to the FPP/GGPP synthase family.</text>
</comment>
<keyword evidence="2" id="KW-0460">Magnesium</keyword>
<evidence type="ECO:0000256" key="2">
    <source>
        <dbReference type="ARBA" id="ARBA00022842"/>
    </source>
</evidence>
<protein>
    <submittedName>
        <fullName evidence="4">Geranylgeranyl diphosphate synthase, type I</fullName>
    </submittedName>
</protein>
<evidence type="ECO:0000256" key="3">
    <source>
        <dbReference type="RuleBase" id="RU004466"/>
    </source>
</evidence>
<dbReference type="PANTHER" id="PTHR12001:SF86">
    <property type="entry name" value="GERANYLGERANYL DIPHOSPHATE SYNTHASE"/>
    <property type="match status" value="1"/>
</dbReference>
<dbReference type="Gene3D" id="1.10.600.10">
    <property type="entry name" value="Farnesyl Diphosphate Synthase"/>
    <property type="match status" value="1"/>
</dbReference>
<dbReference type="PANTHER" id="PTHR12001">
    <property type="entry name" value="GERANYLGERANYL PYROPHOSPHATE SYNTHASE"/>
    <property type="match status" value="1"/>
</dbReference>
<keyword evidence="1" id="KW-0479">Metal-binding</keyword>
<gene>
    <name evidence="4" type="ORF">SAMN05421504_105230</name>
</gene>
<dbReference type="EMBL" id="FNON01000005">
    <property type="protein sequence ID" value="SDY34383.1"/>
    <property type="molecule type" value="Genomic_DNA"/>
</dbReference>
<dbReference type="SFLD" id="SFLDS00005">
    <property type="entry name" value="Isoprenoid_Synthase_Type_I"/>
    <property type="match status" value="1"/>
</dbReference>
<dbReference type="InterPro" id="IPR008949">
    <property type="entry name" value="Isoprenoid_synthase_dom_sf"/>
</dbReference>
<keyword evidence="5" id="KW-1185">Reference proteome</keyword>
<dbReference type="NCBIfam" id="NF041169">
    <property type="entry name" value="f2_encap_cargo4"/>
    <property type="match status" value="1"/>
</dbReference>
<dbReference type="InterPro" id="IPR000092">
    <property type="entry name" value="Polyprenyl_synt"/>
</dbReference>
<evidence type="ECO:0000256" key="1">
    <source>
        <dbReference type="ARBA" id="ARBA00022723"/>
    </source>
</evidence>
<dbReference type="GO" id="GO:0008299">
    <property type="term" value="P:isoprenoid biosynthetic process"/>
    <property type="evidence" value="ECO:0007669"/>
    <property type="project" value="InterPro"/>
</dbReference>
<name>A0A1H3J312_9PSEU</name>
<dbReference type="PROSITE" id="PS00444">
    <property type="entry name" value="POLYPRENYL_SYNTHASE_2"/>
    <property type="match status" value="1"/>
</dbReference>
<proteinExistence type="inferred from homology"/>
<evidence type="ECO:0000313" key="5">
    <source>
        <dbReference type="Proteomes" id="UP000199515"/>
    </source>
</evidence>
<organism evidence="4 5">
    <name type="scientific">Amycolatopsis xylanica</name>
    <dbReference type="NCBI Taxonomy" id="589385"/>
    <lineage>
        <taxon>Bacteria</taxon>
        <taxon>Bacillati</taxon>
        <taxon>Actinomycetota</taxon>
        <taxon>Actinomycetes</taxon>
        <taxon>Pseudonocardiales</taxon>
        <taxon>Pseudonocardiaceae</taxon>
        <taxon>Amycolatopsis</taxon>
    </lineage>
</organism>
<dbReference type="GO" id="GO:0004659">
    <property type="term" value="F:prenyltransferase activity"/>
    <property type="evidence" value="ECO:0007669"/>
    <property type="project" value="InterPro"/>
</dbReference>
<reference evidence="4 5" key="1">
    <citation type="submission" date="2016-10" db="EMBL/GenBank/DDBJ databases">
        <authorList>
            <person name="de Groot N.N."/>
        </authorList>
    </citation>
    <scope>NUCLEOTIDE SEQUENCE [LARGE SCALE GENOMIC DNA]</scope>
    <source>
        <strain evidence="4 5">CPCC 202699</strain>
    </source>
</reference>
<dbReference type="PROSITE" id="PS00723">
    <property type="entry name" value="POLYPRENYL_SYNTHASE_1"/>
    <property type="match status" value="1"/>
</dbReference>
<dbReference type="AlphaFoldDB" id="A0A1H3J312"/>
<dbReference type="Pfam" id="PF00348">
    <property type="entry name" value="polyprenyl_synt"/>
    <property type="match status" value="1"/>
</dbReference>